<comment type="subunit">
    <text evidence="1">Homodimer; disulfide-linked.</text>
</comment>
<dbReference type="SMR" id="A0A9Q1CGK7"/>
<feature type="domain" description="SUEL-type lectin" evidence="3">
    <location>
        <begin position="29"/>
        <end position="118"/>
    </location>
</feature>
<comment type="caution">
    <text evidence="4">The sequence shown here is derived from an EMBL/GenBank/DDBJ whole genome shotgun (WGS) entry which is preliminary data.</text>
</comment>
<dbReference type="CDD" id="cd22827">
    <property type="entry name" value="Gal_Rha_Lectin_SUL-I-like"/>
    <property type="match status" value="3"/>
</dbReference>
<keyword evidence="5" id="KW-1185">Reference proteome</keyword>
<dbReference type="AlphaFoldDB" id="A0A9Q1CGK7"/>
<name>A0A9Q1CGK7_HOLLE</name>
<organism evidence="4 5">
    <name type="scientific">Holothuria leucospilota</name>
    <name type="common">Black long sea cucumber</name>
    <name type="synonym">Mertensiothuria leucospilota</name>
    <dbReference type="NCBI Taxonomy" id="206669"/>
    <lineage>
        <taxon>Eukaryota</taxon>
        <taxon>Metazoa</taxon>
        <taxon>Echinodermata</taxon>
        <taxon>Eleutherozoa</taxon>
        <taxon>Echinozoa</taxon>
        <taxon>Holothuroidea</taxon>
        <taxon>Aspidochirotacea</taxon>
        <taxon>Aspidochirotida</taxon>
        <taxon>Holothuriidae</taxon>
        <taxon>Holothuria</taxon>
    </lineage>
</organism>
<gene>
    <name evidence="4" type="ORF">HOLleu_07837</name>
</gene>
<feature type="domain" description="SUEL-type lectin" evidence="3">
    <location>
        <begin position="125"/>
        <end position="214"/>
    </location>
</feature>
<dbReference type="PROSITE" id="PS50228">
    <property type="entry name" value="SUEL_LECTIN"/>
    <property type="match status" value="3"/>
</dbReference>
<dbReference type="Gene3D" id="2.60.120.740">
    <property type="match status" value="3"/>
</dbReference>
<dbReference type="PANTHER" id="PTHR46780">
    <property type="entry name" value="PROTEIN EVA-1"/>
    <property type="match status" value="1"/>
</dbReference>
<feature type="domain" description="SUEL-type lectin" evidence="3">
    <location>
        <begin position="219"/>
        <end position="308"/>
    </location>
</feature>
<dbReference type="FunFam" id="2.60.120.740:FF:000001">
    <property type="entry name" value="Adhesion G protein-coupled receptor L2"/>
    <property type="match status" value="3"/>
</dbReference>
<proteinExistence type="predicted"/>
<accession>A0A9Q1CGK7</accession>
<evidence type="ECO:0000313" key="4">
    <source>
        <dbReference type="EMBL" id="KAJ8044936.1"/>
    </source>
</evidence>
<evidence type="ECO:0000256" key="2">
    <source>
        <dbReference type="SAM" id="SignalP"/>
    </source>
</evidence>
<feature type="signal peptide" evidence="2">
    <location>
        <begin position="1"/>
        <end position="19"/>
    </location>
</feature>
<evidence type="ECO:0000256" key="1">
    <source>
        <dbReference type="ARBA" id="ARBA00011748"/>
    </source>
</evidence>
<reference evidence="4" key="1">
    <citation type="submission" date="2021-10" db="EMBL/GenBank/DDBJ databases">
        <title>Tropical sea cucumber genome reveals ecological adaptation and Cuvierian tubules defense mechanism.</title>
        <authorList>
            <person name="Chen T."/>
        </authorList>
    </citation>
    <scope>NUCLEOTIDE SEQUENCE</scope>
    <source>
        <strain evidence="4">Nanhai2018</strain>
        <tissue evidence="4">Muscle</tissue>
    </source>
</reference>
<dbReference type="InterPro" id="IPR043159">
    <property type="entry name" value="Lectin_gal-bd_sf"/>
</dbReference>
<dbReference type="GO" id="GO:0030246">
    <property type="term" value="F:carbohydrate binding"/>
    <property type="evidence" value="ECO:0007669"/>
    <property type="project" value="InterPro"/>
</dbReference>
<dbReference type="Pfam" id="PF02140">
    <property type="entry name" value="SUEL_Lectin"/>
    <property type="match status" value="3"/>
</dbReference>
<sequence length="308" mass="33419">MSLIVTTLLICLLPTSVWTQSSVIYTGRTCEGSTLRLSCQANSHIDIVSASYGRNAGSEICPHSYIRVTSGCHASSSLSIVRNTCHGQQSCSVRASNSVFGDPCFRTYKYLEVKYRCQQTPTEITCEGSTMSLSCQGNSEIHVVSASYGRNAGPEICPHSSIQVTSGCHSYFSLSRVRSACEGQNSCSISASNYIFGDPCVFTYKYLEVSYECRTTSRACEGSTLSLTCPSNTRLNIITANYGRNAGRDVCPHRHIRVTSGCNASSSLGKVRAACQGRQSCSIRASNSVFGDPCFRTYKYLEATYVCS</sequence>
<evidence type="ECO:0000259" key="3">
    <source>
        <dbReference type="PROSITE" id="PS50228"/>
    </source>
</evidence>
<dbReference type="EMBL" id="JAIZAY010000003">
    <property type="protein sequence ID" value="KAJ8044936.1"/>
    <property type="molecule type" value="Genomic_DNA"/>
</dbReference>
<dbReference type="InterPro" id="IPR000922">
    <property type="entry name" value="Lectin_gal-bd_dom"/>
</dbReference>
<protein>
    <submittedName>
        <fullName evidence="4">Rhamnose-binding lectin</fullName>
    </submittedName>
</protein>
<evidence type="ECO:0000313" key="5">
    <source>
        <dbReference type="Proteomes" id="UP001152320"/>
    </source>
</evidence>
<feature type="chain" id="PRO_5040166394" evidence="2">
    <location>
        <begin position="20"/>
        <end position="308"/>
    </location>
</feature>
<keyword evidence="2" id="KW-0732">Signal</keyword>
<dbReference type="Proteomes" id="UP001152320">
    <property type="component" value="Chromosome 3"/>
</dbReference>
<dbReference type="OrthoDB" id="1100386at2759"/>